<gene>
    <name evidence="2" type="ORF">M8C21_030862</name>
</gene>
<evidence type="ECO:0000256" key="1">
    <source>
        <dbReference type="SAM" id="MobiDB-lite"/>
    </source>
</evidence>
<evidence type="ECO:0000313" key="3">
    <source>
        <dbReference type="Proteomes" id="UP001206925"/>
    </source>
</evidence>
<name>A0AAD5CM24_AMBAR</name>
<dbReference type="AlphaFoldDB" id="A0AAD5CM24"/>
<comment type="caution">
    <text evidence="2">The sequence shown here is derived from an EMBL/GenBank/DDBJ whole genome shotgun (WGS) entry which is preliminary data.</text>
</comment>
<keyword evidence="3" id="KW-1185">Reference proteome</keyword>
<dbReference type="EMBL" id="JAMZMK010007762">
    <property type="protein sequence ID" value="KAI7743255.1"/>
    <property type="molecule type" value="Genomic_DNA"/>
</dbReference>
<feature type="region of interest" description="Disordered" evidence="1">
    <location>
        <begin position="1"/>
        <end position="38"/>
    </location>
</feature>
<proteinExistence type="predicted"/>
<reference evidence="2" key="1">
    <citation type="submission" date="2022-06" db="EMBL/GenBank/DDBJ databases">
        <title>Uncovering the hologenomic basis of an extraordinary plant invasion.</title>
        <authorList>
            <person name="Bieker V.C."/>
            <person name="Martin M.D."/>
            <person name="Gilbert T."/>
            <person name="Hodgins K."/>
            <person name="Battlay P."/>
            <person name="Petersen B."/>
            <person name="Wilson J."/>
        </authorList>
    </citation>
    <scope>NUCLEOTIDE SEQUENCE</scope>
    <source>
        <strain evidence="2">AA19_3_7</strain>
        <tissue evidence="2">Leaf</tissue>
    </source>
</reference>
<protein>
    <submittedName>
        <fullName evidence="2">Uncharacterized protein</fullName>
    </submittedName>
</protein>
<accession>A0AAD5CM24</accession>
<evidence type="ECO:0000313" key="2">
    <source>
        <dbReference type="EMBL" id="KAI7743255.1"/>
    </source>
</evidence>
<feature type="non-terminal residue" evidence="2">
    <location>
        <position position="1"/>
    </location>
</feature>
<organism evidence="2 3">
    <name type="scientific">Ambrosia artemisiifolia</name>
    <name type="common">Common ragweed</name>
    <dbReference type="NCBI Taxonomy" id="4212"/>
    <lineage>
        <taxon>Eukaryota</taxon>
        <taxon>Viridiplantae</taxon>
        <taxon>Streptophyta</taxon>
        <taxon>Embryophyta</taxon>
        <taxon>Tracheophyta</taxon>
        <taxon>Spermatophyta</taxon>
        <taxon>Magnoliopsida</taxon>
        <taxon>eudicotyledons</taxon>
        <taxon>Gunneridae</taxon>
        <taxon>Pentapetalae</taxon>
        <taxon>asterids</taxon>
        <taxon>campanulids</taxon>
        <taxon>Asterales</taxon>
        <taxon>Asteraceae</taxon>
        <taxon>Asteroideae</taxon>
        <taxon>Heliantheae alliance</taxon>
        <taxon>Heliantheae</taxon>
        <taxon>Ambrosia</taxon>
    </lineage>
</organism>
<sequence>MGDIALEEPNHYKGVPNGVAQEKYRNNRPHEEDRQRRSRLGSGIAHYINICCSPGGSILEVVVDNGQRPILANIGL</sequence>
<dbReference type="Proteomes" id="UP001206925">
    <property type="component" value="Unassembled WGS sequence"/>
</dbReference>
<feature type="compositionally biased region" description="Basic and acidic residues" evidence="1">
    <location>
        <begin position="22"/>
        <end position="35"/>
    </location>
</feature>